<keyword evidence="2" id="KW-1185">Reference proteome</keyword>
<dbReference type="RefSeq" id="WP_225857895.1">
    <property type="nucleotide sequence ID" value="NZ_BHYM01000005.1"/>
</dbReference>
<proteinExistence type="predicted"/>
<evidence type="ECO:0008006" key="3">
    <source>
        <dbReference type="Google" id="ProtNLM"/>
    </source>
</evidence>
<dbReference type="AlphaFoldDB" id="A0A402BZK7"/>
<dbReference type="EMBL" id="BHYM01000005">
    <property type="protein sequence ID" value="GCE36788.1"/>
    <property type="molecule type" value="Genomic_DNA"/>
</dbReference>
<gene>
    <name evidence="1" type="ORF">Rhow_005788</name>
</gene>
<protein>
    <recommendedName>
        <fullName evidence="3">Excreted virulence factor EspC (Type VII ESX diderm)</fullName>
    </recommendedName>
</protein>
<evidence type="ECO:0000313" key="1">
    <source>
        <dbReference type="EMBL" id="GCE36788.1"/>
    </source>
</evidence>
<name>A0A402BZK7_RHOWR</name>
<reference evidence="1 2" key="1">
    <citation type="submission" date="2018-11" db="EMBL/GenBank/DDBJ databases">
        <title>Microbial catabolism of amino acid.</title>
        <authorList>
            <person name="Hibi M."/>
            <person name="Ogawa J."/>
        </authorList>
    </citation>
    <scope>NUCLEOTIDE SEQUENCE [LARGE SCALE GENOMIC DNA]</scope>
    <source>
        <strain evidence="1 2">C31-06</strain>
    </source>
</reference>
<dbReference type="Proteomes" id="UP000287519">
    <property type="component" value="Unassembled WGS sequence"/>
</dbReference>
<sequence>MKVDPAELRVLASSMYDVGETIDDIEVRGSINTVGDFMPGCDVPAALDEAGEFIEGAYLRMAQRARRIAAVATGNAHGFEVSEDDFRSRLNAIGALP</sequence>
<organism evidence="1 2">
    <name type="scientific">Rhodococcus wratislaviensis</name>
    <name type="common">Tsukamurella wratislaviensis</name>
    <dbReference type="NCBI Taxonomy" id="44752"/>
    <lineage>
        <taxon>Bacteria</taxon>
        <taxon>Bacillati</taxon>
        <taxon>Actinomycetota</taxon>
        <taxon>Actinomycetes</taxon>
        <taxon>Mycobacteriales</taxon>
        <taxon>Nocardiaceae</taxon>
        <taxon>Rhodococcus</taxon>
    </lineage>
</organism>
<accession>A0A402BZK7</accession>
<evidence type="ECO:0000313" key="2">
    <source>
        <dbReference type="Proteomes" id="UP000287519"/>
    </source>
</evidence>
<comment type="caution">
    <text evidence="1">The sequence shown here is derived from an EMBL/GenBank/DDBJ whole genome shotgun (WGS) entry which is preliminary data.</text>
</comment>